<dbReference type="Proteomes" id="UP000281431">
    <property type="component" value="Unassembled WGS sequence"/>
</dbReference>
<evidence type="ECO:0000313" key="3">
    <source>
        <dbReference type="EMBL" id="RQH02579.1"/>
    </source>
</evidence>
<feature type="transmembrane region" description="Helical" evidence="2">
    <location>
        <begin position="119"/>
        <end position="138"/>
    </location>
</feature>
<proteinExistence type="predicted"/>
<name>A0A3N6MF62_NATCH</name>
<organism evidence="3 4">
    <name type="scientific">Natrarchaeobius chitinivorans</name>
    <dbReference type="NCBI Taxonomy" id="1679083"/>
    <lineage>
        <taxon>Archaea</taxon>
        <taxon>Methanobacteriati</taxon>
        <taxon>Methanobacteriota</taxon>
        <taxon>Stenosarchaea group</taxon>
        <taxon>Halobacteria</taxon>
        <taxon>Halobacteriales</taxon>
        <taxon>Natrialbaceae</taxon>
        <taxon>Natrarchaeobius</taxon>
    </lineage>
</organism>
<evidence type="ECO:0000313" key="4">
    <source>
        <dbReference type="Proteomes" id="UP000281431"/>
    </source>
</evidence>
<dbReference type="EMBL" id="REFZ01000002">
    <property type="protein sequence ID" value="RQH02579.1"/>
    <property type="molecule type" value="Genomic_DNA"/>
</dbReference>
<comment type="caution">
    <text evidence="3">The sequence shown here is derived from an EMBL/GenBank/DDBJ whole genome shotgun (WGS) entry which is preliminary data.</text>
</comment>
<gene>
    <name evidence="3" type="ORF">EA472_04595</name>
</gene>
<dbReference type="OrthoDB" id="326396at2157"/>
<feature type="transmembrane region" description="Helical" evidence="2">
    <location>
        <begin position="45"/>
        <end position="63"/>
    </location>
</feature>
<feature type="transmembrane region" description="Helical" evidence="2">
    <location>
        <begin position="150"/>
        <end position="170"/>
    </location>
</feature>
<feature type="compositionally biased region" description="Acidic residues" evidence="1">
    <location>
        <begin position="86"/>
        <end position="97"/>
    </location>
</feature>
<keyword evidence="2" id="KW-0472">Membrane</keyword>
<feature type="transmembrane region" description="Helical" evidence="2">
    <location>
        <begin position="15"/>
        <end position="33"/>
    </location>
</feature>
<keyword evidence="2" id="KW-1133">Transmembrane helix</keyword>
<evidence type="ECO:0000256" key="1">
    <source>
        <dbReference type="SAM" id="MobiDB-lite"/>
    </source>
</evidence>
<sequence>MSNEVPLLELEPGEVGLLLVMWITSGYMFIESYSFTGLDGLYPRIFSIAVFVLVSMLLFRNLLPEPLSQLVEGGGSLGVGGATADSDADDPDEQQADDESRGMTRKTAGVTTLTGGYMLFGYLVGLMWVTPIYVFAYLRWAEYSWTFSGGLALVMFGVAYGMRALFYFPIEQGYLHDLLLIVVPVVI</sequence>
<keyword evidence="4" id="KW-1185">Reference proteome</keyword>
<evidence type="ECO:0008006" key="5">
    <source>
        <dbReference type="Google" id="ProtNLM"/>
    </source>
</evidence>
<evidence type="ECO:0000256" key="2">
    <source>
        <dbReference type="SAM" id="Phobius"/>
    </source>
</evidence>
<reference evidence="3 4" key="1">
    <citation type="submission" date="2018-10" db="EMBL/GenBank/DDBJ databases">
        <title>Natrarchaeobius chitinivorans gen. nov., sp. nov., and Natrarchaeobius haloalkaliphilus sp. nov., alkaliphilic, chitin-utilizing haloarchaea from hypersaline alkaline lakes.</title>
        <authorList>
            <person name="Sorokin D.Y."/>
            <person name="Elcheninov A.G."/>
            <person name="Kostrikina N.A."/>
            <person name="Bale N.J."/>
            <person name="Sinninghe Damste J.S."/>
            <person name="Khijniak T.V."/>
            <person name="Kublanov I.V."/>
            <person name="Toshchakov S.V."/>
        </authorList>
    </citation>
    <scope>NUCLEOTIDE SEQUENCE [LARGE SCALE GENOMIC DNA]</scope>
    <source>
        <strain evidence="3 4">AArcht7</strain>
    </source>
</reference>
<feature type="region of interest" description="Disordered" evidence="1">
    <location>
        <begin position="82"/>
        <end position="104"/>
    </location>
</feature>
<accession>A0A3N6MF62</accession>
<dbReference type="AlphaFoldDB" id="A0A3N6MF62"/>
<keyword evidence="2" id="KW-0812">Transmembrane</keyword>
<protein>
    <recommendedName>
        <fullName evidence="5">Tripartite tricarboxylate transporter TctB family protein</fullName>
    </recommendedName>
</protein>